<dbReference type="Proteomes" id="UP000887578">
    <property type="component" value="Unplaced"/>
</dbReference>
<keyword evidence="1" id="KW-0812">Transmembrane</keyword>
<keyword evidence="1" id="KW-0472">Membrane</keyword>
<dbReference type="WBParaSite" id="PDA_v2.g13940.t1">
    <property type="protein sequence ID" value="PDA_v2.g13940.t1"/>
    <property type="gene ID" value="PDA_v2.g13940"/>
</dbReference>
<dbReference type="PANTHER" id="PTHR31748:SF1">
    <property type="entry name" value="SERPENTINE RECEPTOR, CLASS V"/>
    <property type="match status" value="1"/>
</dbReference>
<dbReference type="AlphaFoldDB" id="A0A914P8Y8"/>
<evidence type="ECO:0000313" key="3">
    <source>
        <dbReference type="WBParaSite" id="PDA_v2.g13940.t1"/>
    </source>
</evidence>
<evidence type="ECO:0000313" key="2">
    <source>
        <dbReference type="Proteomes" id="UP000887578"/>
    </source>
</evidence>
<dbReference type="InterPro" id="IPR019426">
    <property type="entry name" value="7TM_GPCR_serpentine_rcpt_Srv"/>
</dbReference>
<accession>A0A914P8Y8</accession>
<feature type="transmembrane region" description="Helical" evidence="1">
    <location>
        <begin position="124"/>
        <end position="143"/>
    </location>
</feature>
<sequence>MEIYYILICLFQGWRSRGSGINIPFAKICFVTGICDILTFVSNNIFNISPKACLFSEFYKSFEDLFVHIYLFFAWGGGASEGLCVLVIAFNRLSTVISPELSKKISQRSCNRILYRQIIRESRLLTISSIICAVQIIYVGYIALREFTGFDRSYIGASIMGDICAGINPYLLLIFSPIIRKRAFKLLNCKSKVFIKIVKVHTLNLNPNGC</sequence>
<proteinExistence type="predicted"/>
<name>A0A914P8Y8_9BILA</name>
<protein>
    <submittedName>
        <fullName evidence="3">Vomeronasal type-1 receptor</fullName>
    </submittedName>
</protein>
<keyword evidence="2" id="KW-1185">Reference proteome</keyword>
<organism evidence="2 3">
    <name type="scientific">Panagrolaimus davidi</name>
    <dbReference type="NCBI Taxonomy" id="227884"/>
    <lineage>
        <taxon>Eukaryota</taxon>
        <taxon>Metazoa</taxon>
        <taxon>Ecdysozoa</taxon>
        <taxon>Nematoda</taxon>
        <taxon>Chromadorea</taxon>
        <taxon>Rhabditida</taxon>
        <taxon>Tylenchina</taxon>
        <taxon>Panagrolaimomorpha</taxon>
        <taxon>Panagrolaimoidea</taxon>
        <taxon>Panagrolaimidae</taxon>
        <taxon>Panagrolaimus</taxon>
    </lineage>
</organism>
<dbReference type="Pfam" id="PF10323">
    <property type="entry name" value="7TM_GPCR_Srv"/>
    <property type="match status" value="2"/>
</dbReference>
<feature type="transmembrane region" description="Helical" evidence="1">
    <location>
        <begin position="66"/>
        <end position="90"/>
    </location>
</feature>
<evidence type="ECO:0000256" key="1">
    <source>
        <dbReference type="SAM" id="Phobius"/>
    </source>
</evidence>
<dbReference type="PANTHER" id="PTHR31748">
    <property type="entry name" value="SERPENTINE RECEPTOR, CLASS V"/>
    <property type="match status" value="1"/>
</dbReference>
<feature type="transmembrane region" description="Helical" evidence="1">
    <location>
        <begin position="25"/>
        <end position="46"/>
    </location>
</feature>
<reference evidence="3" key="1">
    <citation type="submission" date="2022-11" db="UniProtKB">
        <authorList>
            <consortium name="WormBaseParasite"/>
        </authorList>
    </citation>
    <scope>IDENTIFICATION</scope>
</reference>
<feature type="transmembrane region" description="Helical" evidence="1">
    <location>
        <begin position="155"/>
        <end position="175"/>
    </location>
</feature>
<keyword evidence="1" id="KW-1133">Transmembrane helix</keyword>